<dbReference type="PANTHER" id="PTHR15040:SF1">
    <property type="entry name" value="DERMATOPONTIN-LIKE ISOFORM X1"/>
    <property type="match status" value="1"/>
</dbReference>
<dbReference type="PANTHER" id="PTHR15040">
    <property type="entry name" value="DERMATOPONTIN-RELATED"/>
    <property type="match status" value="1"/>
</dbReference>
<evidence type="ECO:0000256" key="1">
    <source>
        <dbReference type="ARBA" id="ARBA00004613"/>
    </source>
</evidence>
<keyword evidence="4" id="KW-1015">Disulfide bond</keyword>
<evidence type="ECO:0000256" key="2">
    <source>
        <dbReference type="ARBA" id="ARBA00008712"/>
    </source>
</evidence>
<keyword evidence="6" id="KW-1185">Reference proteome</keyword>
<evidence type="ECO:0008006" key="7">
    <source>
        <dbReference type="Google" id="ProtNLM"/>
    </source>
</evidence>
<comment type="caution">
    <text evidence="5">The sequence shown here is derived from an EMBL/GenBank/DDBJ whole genome shotgun (WGS) entry which is preliminary data.</text>
</comment>
<evidence type="ECO:0000313" key="5">
    <source>
        <dbReference type="EMBL" id="CAH3168313.1"/>
    </source>
</evidence>
<protein>
    <recommendedName>
        <fullName evidence="7">Hemagglutinin/amebocyte aggregation factor</fullName>
    </recommendedName>
</protein>
<comment type="subcellular location">
    <subcellularLocation>
        <location evidence="1">Secreted</location>
    </subcellularLocation>
</comment>
<proteinExistence type="inferred from homology"/>
<dbReference type="InterPro" id="IPR026645">
    <property type="entry name" value="Dermatopontin"/>
</dbReference>
<dbReference type="EMBL" id="CALNXK010000144">
    <property type="protein sequence ID" value="CAH3168313.1"/>
    <property type="molecule type" value="Genomic_DNA"/>
</dbReference>
<accession>A0ABN8QQC0</accession>
<evidence type="ECO:0000256" key="3">
    <source>
        <dbReference type="ARBA" id="ARBA00022525"/>
    </source>
</evidence>
<sequence>GKSISRIQSLHRDCIEDRIWSFSCRSNAAAQSCSWTPTLNTYDNVLDYNCPHDGFITGIISWHHNYYEDRRFQFRCCHSHRYRRTNCHYTHFTTMDHPFNYYVPYGYYLAGAYSVHSDYYE</sequence>
<organism evidence="5 6">
    <name type="scientific">Porites lobata</name>
    <dbReference type="NCBI Taxonomy" id="104759"/>
    <lineage>
        <taxon>Eukaryota</taxon>
        <taxon>Metazoa</taxon>
        <taxon>Cnidaria</taxon>
        <taxon>Anthozoa</taxon>
        <taxon>Hexacorallia</taxon>
        <taxon>Scleractinia</taxon>
        <taxon>Fungiina</taxon>
        <taxon>Poritidae</taxon>
        <taxon>Porites</taxon>
    </lineage>
</organism>
<dbReference type="Pfam" id="PF14704">
    <property type="entry name" value="DERM"/>
    <property type="match status" value="1"/>
</dbReference>
<comment type="similarity">
    <text evidence="2">Belongs to the dermatopontin family.</text>
</comment>
<keyword evidence="3" id="KW-0964">Secreted</keyword>
<reference evidence="5 6" key="1">
    <citation type="submission" date="2022-05" db="EMBL/GenBank/DDBJ databases">
        <authorList>
            <consortium name="Genoscope - CEA"/>
            <person name="William W."/>
        </authorList>
    </citation>
    <scope>NUCLEOTIDE SEQUENCE [LARGE SCALE GENOMIC DNA]</scope>
</reference>
<feature type="non-terminal residue" evidence="5">
    <location>
        <position position="1"/>
    </location>
</feature>
<evidence type="ECO:0000256" key="4">
    <source>
        <dbReference type="ARBA" id="ARBA00023157"/>
    </source>
</evidence>
<dbReference type="Proteomes" id="UP001159405">
    <property type="component" value="Unassembled WGS sequence"/>
</dbReference>
<name>A0ABN8QQC0_9CNID</name>
<evidence type="ECO:0000313" key="6">
    <source>
        <dbReference type="Proteomes" id="UP001159405"/>
    </source>
</evidence>
<gene>
    <name evidence="5" type="ORF">PLOB_00009132</name>
</gene>